<evidence type="ECO:0000313" key="2">
    <source>
        <dbReference type="Proteomes" id="UP000321793"/>
    </source>
</evidence>
<gene>
    <name evidence="1" type="ORF">KLO01_32540</name>
</gene>
<protein>
    <submittedName>
        <fullName evidence="1">Uncharacterized protein</fullName>
    </submittedName>
</protein>
<reference evidence="1 2" key="1">
    <citation type="submission" date="2019-07" db="EMBL/GenBank/DDBJ databases">
        <title>Whole genome shotgun sequence of Knoellia locipacati NBRC 109775.</title>
        <authorList>
            <person name="Hosoyama A."/>
            <person name="Uohara A."/>
            <person name="Ohji S."/>
            <person name="Ichikawa N."/>
        </authorList>
    </citation>
    <scope>NUCLEOTIDE SEQUENCE [LARGE SCALE GENOMIC DNA]</scope>
    <source>
        <strain evidence="1 2">NBRC 109775</strain>
    </source>
</reference>
<name>A0A512T4Q9_9MICO</name>
<comment type="caution">
    <text evidence="1">The sequence shown here is derived from an EMBL/GenBank/DDBJ whole genome shotgun (WGS) entry which is preliminary data.</text>
</comment>
<dbReference type="Proteomes" id="UP000321793">
    <property type="component" value="Unassembled WGS sequence"/>
</dbReference>
<evidence type="ECO:0000313" key="1">
    <source>
        <dbReference type="EMBL" id="GEQ15207.1"/>
    </source>
</evidence>
<dbReference type="EMBL" id="BKBA01000013">
    <property type="protein sequence ID" value="GEQ15207.1"/>
    <property type="molecule type" value="Genomic_DNA"/>
</dbReference>
<accession>A0A512T4Q9</accession>
<sequence>MHPSAERALDLISTRRTPPQLLKSSQAAWNEHGYPLTYACFMALVAFTDTFGAPDGDVSQEVVIPRPPSEVILLAGRRRGEECLDMLNDLFTRVREADRDRTQELAPGPSLEDLDKNYKGNAAYLMAYIVGSGVETLAEEGQDADRVLDSVAQFLEQLSS</sequence>
<keyword evidence="2" id="KW-1185">Reference proteome</keyword>
<organism evidence="1 2">
    <name type="scientific">Knoellia locipacati</name>
    <dbReference type="NCBI Taxonomy" id="882824"/>
    <lineage>
        <taxon>Bacteria</taxon>
        <taxon>Bacillati</taxon>
        <taxon>Actinomycetota</taxon>
        <taxon>Actinomycetes</taxon>
        <taxon>Micrococcales</taxon>
        <taxon>Intrasporangiaceae</taxon>
        <taxon>Knoellia</taxon>
    </lineage>
</organism>
<dbReference type="AlphaFoldDB" id="A0A512T4Q9"/>
<proteinExistence type="predicted"/>